<dbReference type="NCBIfam" id="TIGR00392">
    <property type="entry name" value="ileS"/>
    <property type="match status" value="1"/>
</dbReference>
<dbReference type="GO" id="GO:0006428">
    <property type="term" value="P:isoleucyl-tRNA aminoacylation"/>
    <property type="evidence" value="ECO:0007669"/>
    <property type="project" value="UniProtKB-UniRule"/>
</dbReference>
<dbReference type="SUPFAM" id="SSF50677">
    <property type="entry name" value="ValRS/IleRS/LeuRS editing domain"/>
    <property type="match status" value="1"/>
</dbReference>
<feature type="binding site" evidence="10">
    <location>
        <position position="627"/>
    </location>
    <ligand>
        <name>L-isoleucyl-5'-AMP</name>
        <dbReference type="ChEBI" id="CHEBI:178002"/>
    </ligand>
</feature>
<dbReference type="InterPro" id="IPR002301">
    <property type="entry name" value="Ile-tRNA-ligase"/>
</dbReference>
<keyword evidence="2 10" id="KW-0963">Cytoplasm</keyword>
<dbReference type="CDD" id="cd07960">
    <property type="entry name" value="Anticodon_Ia_Ile_BEm"/>
    <property type="match status" value="1"/>
</dbReference>
<sequence length="999" mass="111288">MSEKPQKSDAPDYSKTLYLPQTEFPMRAGLPQREPELLKYWSDIDLYGKLRETAKSRPKFVLHDGPPYANGNIHIGHALNKILKDVVTKSQQMLGHDSNYVPGWDCHGLPIEWKIEEENYRKKGKTKPDFRDSTAMVAFRKECRAYAEHWLNVQREEFKRLGVIGDWDHPYATMTYPAEAQIARELMKFAANGTLYRGSKPVMWSVVEKTALAEAEVEYEDYQSDTVWVKFPVTSPAHGALAGASVVIWTTTPWTLPGNRAISFSPKIAYGLYEVTDAPADNWAKTGDKLILADALADSVFKQARVTSYNKLRDIPGDTLDAVECAHPFKGLAGGYNFVVPLLPGDHVTDDTGTGFVHTAPGHGREDFDVWMANARELDGRGIATTIPYTVDENGALTDHAPGFTGKRVINDKGEKGDANEAVIKALTDAGMLLARGRLKHQYPHSWRSKKPVIFRNTPQWFIAMDKDIADDGKSKSGDTLRARALRAISVTQWVPAAGQNRINGMIANRPDWVISRQRAWGVPIAVFVRETGDGSAEILQDETVNTRIADAFEKEGADAWYADGARERFLGSRANEDWKKVDDICDVWFDSGSTHAFVLEDPVHFPGLAGIKRKVDGGRDTVMYLEGSDQHRGWFHSSLLESCGTRGRAPYDVVLTHGFTLDENGRKMSKSLGNTIEPQKVIKDSGADILRLWVCATDYADDQRIGPEILKNTIETYRKLRNSIRWMLGTLHHYKRSDAVALADMPELERLMLHQLGQHAEVIGRAYAAFDYKTVISSLAAFMNTELSAFYFDIRKDTLYCDPPSSVARKAALTAIDLICDAILKWLAPVLSFTTDEAWRMYRPDAEPSVHLTLFPDAMDGYRDDALAAKWETIRNVRRVVTGALELARAAKTIGSSLEASPIIYVADRALIGTLFDTDLAEVCITSNYEVREGDAPAEAFRLDAVPGVAVVVEKAVGRKCARSWKILESVGEDAEYPDVSPRDAHALREWKALGVGV</sequence>
<comment type="subcellular location">
    <subcellularLocation>
        <location evidence="10">Cytoplasm</location>
    </subcellularLocation>
</comment>
<dbReference type="SUPFAM" id="SSF47323">
    <property type="entry name" value="Anticodon-binding domain of a subclass of class I aminoacyl-tRNA synthetases"/>
    <property type="match status" value="1"/>
</dbReference>
<gene>
    <name evidence="10" type="primary">ileS</name>
    <name evidence="13" type="ORF">S58_62510</name>
</gene>
<dbReference type="InterPro" id="IPR014729">
    <property type="entry name" value="Rossmann-like_a/b/a_fold"/>
</dbReference>
<comment type="caution">
    <text evidence="10">Lacks conserved residue(s) required for the propagation of feature annotation.</text>
</comment>
<evidence type="ECO:0000259" key="11">
    <source>
        <dbReference type="Pfam" id="PF00133"/>
    </source>
</evidence>
<feature type="domain" description="Methionyl/Valyl/Leucyl/Isoleucyl-tRNA synthetase anticodon-binding" evidence="12">
    <location>
        <begin position="751"/>
        <end position="902"/>
    </location>
</feature>
<feature type="domain" description="Aminoacyl-tRNA synthetase class Ia" evidence="11">
    <location>
        <begin position="37"/>
        <end position="706"/>
    </location>
</feature>
<keyword evidence="4 10" id="KW-0547">Nucleotide-binding</keyword>
<dbReference type="SUPFAM" id="SSF52374">
    <property type="entry name" value="Nucleotidylyl transferase"/>
    <property type="match status" value="1"/>
</dbReference>
<keyword evidence="3 10" id="KW-0436">Ligase</keyword>
<dbReference type="HOGENOM" id="CLU_001493_7_1_5"/>
<dbReference type="EMBL" id="AP012603">
    <property type="protein sequence ID" value="BAM92225.1"/>
    <property type="molecule type" value="Genomic_DNA"/>
</dbReference>
<evidence type="ECO:0000256" key="2">
    <source>
        <dbReference type="ARBA" id="ARBA00022490"/>
    </source>
</evidence>
<dbReference type="InterPro" id="IPR050081">
    <property type="entry name" value="Ile-tRNA_ligase"/>
</dbReference>
<comment type="domain">
    <text evidence="10">IleRS has two distinct active sites: one for aminoacylation and one for editing. The misactivated valine is translocated from the active site to the editing site, which sterically excludes the correctly activated isoleucine. The single editing site contains two valyl binding pockets, one specific for each substrate (Val-AMP or Val-tRNA(Ile)).</text>
</comment>
<dbReference type="GeneID" id="301819949"/>
<dbReference type="HAMAP" id="MF_02002">
    <property type="entry name" value="Ile_tRNA_synth_type1"/>
    <property type="match status" value="1"/>
</dbReference>
<dbReference type="GO" id="GO:0004822">
    <property type="term" value="F:isoleucine-tRNA ligase activity"/>
    <property type="evidence" value="ECO:0007669"/>
    <property type="project" value="UniProtKB-UniRule"/>
</dbReference>
<organism evidence="13 14">
    <name type="scientific">Bradyrhizobium oligotrophicum S58</name>
    <dbReference type="NCBI Taxonomy" id="1245469"/>
    <lineage>
        <taxon>Bacteria</taxon>
        <taxon>Pseudomonadati</taxon>
        <taxon>Pseudomonadota</taxon>
        <taxon>Alphaproteobacteria</taxon>
        <taxon>Hyphomicrobiales</taxon>
        <taxon>Nitrobacteraceae</taxon>
        <taxon>Bradyrhizobium</taxon>
    </lineage>
</organism>
<evidence type="ECO:0000256" key="1">
    <source>
        <dbReference type="ARBA" id="ARBA00006887"/>
    </source>
</evidence>
<dbReference type="Gene3D" id="1.10.730.20">
    <property type="match status" value="1"/>
</dbReference>
<comment type="catalytic activity">
    <reaction evidence="9 10">
        <text>tRNA(Ile) + L-isoleucine + ATP = L-isoleucyl-tRNA(Ile) + AMP + diphosphate</text>
        <dbReference type="Rhea" id="RHEA:11060"/>
        <dbReference type="Rhea" id="RHEA-COMP:9666"/>
        <dbReference type="Rhea" id="RHEA-COMP:9695"/>
        <dbReference type="ChEBI" id="CHEBI:30616"/>
        <dbReference type="ChEBI" id="CHEBI:33019"/>
        <dbReference type="ChEBI" id="CHEBI:58045"/>
        <dbReference type="ChEBI" id="CHEBI:78442"/>
        <dbReference type="ChEBI" id="CHEBI:78528"/>
        <dbReference type="ChEBI" id="CHEBI:456215"/>
        <dbReference type="EC" id="6.1.1.5"/>
    </reaction>
</comment>
<dbReference type="InterPro" id="IPR001412">
    <property type="entry name" value="aa-tRNA-synth_I_CS"/>
</dbReference>
<dbReference type="OrthoDB" id="9810365at2"/>
<accession>M5A0C0</accession>
<dbReference type="PATRIC" id="fig|1245469.3.peg.6383"/>
<proteinExistence type="inferred from homology"/>
<comment type="similarity">
    <text evidence="1 10">Belongs to the class-I aminoacyl-tRNA synthetase family. IleS type 1 subfamily.</text>
</comment>
<keyword evidence="14" id="KW-1185">Reference proteome</keyword>
<keyword evidence="6 10" id="KW-0648">Protein biosynthesis</keyword>
<comment type="function">
    <text evidence="8 10">Catalyzes the attachment of isoleucine to tRNA(Ile). As IleRS can inadvertently accommodate and process structurally similar amino acids such as valine, to avoid such errors it has two additional distinct tRNA(Ile)-dependent editing activities. One activity is designated as 'pretransfer' editing and involves the hydrolysis of activated Val-AMP. The other activity is designated 'posttransfer' editing and involves deacylation of mischarged Val-tRNA(Ile).</text>
</comment>
<evidence type="ECO:0000256" key="5">
    <source>
        <dbReference type="ARBA" id="ARBA00022840"/>
    </source>
</evidence>
<dbReference type="KEGG" id="aol:S58_62510"/>
<evidence type="ECO:0000256" key="10">
    <source>
        <dbReference type="HAMAP-Rule" id="MF_02002"/>
    </source>
</evidence>
<evidence type="ECO:0000313" key="13">
    <source>
        <dbReference type="EMBL" id="BAM92225.1"/>
    </source>
</evidence>
<dbReference type="GO" id="GO:0005524">
    <property type="term" value="F:ATP binding"/>
    <property type="evidence" value="ECO:0007669"/>
    <property type="project" value="UniProtKB-UniRule"/>
</dbReference>
<reference evidence="13 14" key="1">
    <citation type="journal article" date="2013" name="Appl. Environ. Microbiol.">
        <title>Genome analysis suggests that the soil oligotrophic bacterium Agromonas oligotrophica (Bradyrhizobium oligotrophicum) is a nitrogen-fixing symbiont of Aeschynomene indica.</title>
        <authorList>
            <person name="Okubo T."/>
            <person name="Fukushima S."/>
            <person name="Itakura M."/>
            <person name="Oshima K."/>
            <person name="Longtonglang A."/>
            <person name="Teaumroong N."/>
            <person name="Mitsui H."/>
            <person name="Hattori M."/>
            <person name="Hattori R."/>
            <person name="Hattori T."/>
            <person name="Minamisawa K."/>
        </authorList>
    </citation>
    <scope>NUCLEOTIDE SEQUENCE [LARGE SCALE GENOMIC DNA]</scope>
    <source>
        <strain evidence="13 14">S58</strain>
    </source>
</reference>
<evidence type="ECO:0000256" key="9">
    <source>
        <dbReference type="ARBA" id="ARBA00048359"/>
    </source>
</evidence>
<dbReference type="EC" id="6.1.1.5" evidence="10"/>
<dbReference type="Proteomes" id="UP000011841">
    <property type="component" value="Chromosome"/>
</dbReference>
<comment type="subunit">
    <text evidence="10">Monomer.</text>
</comment>
<evidence type="ECO:0000256" key="6">
    <source>
        <dbReference type="ARBA" id="ARBA00022917"/>
    </source>
</evidence>
<dbReference type="Pfam" id="PF00133">
    <property type="entry name" value="tRNA-synt_1"/>
    <property type="match status" value="1"/>
</dbReference>
<feature type="short sequence motif" description="'HIGH' region" evidence="10">
    <location>
        <begin position="67"/>
        <end position="77"/>
    </location>
</feature>
<evidence type="ECO:0000256" key="7">
    <source>
        <dbReference type="ARBA" id="ARBA00023146"/>
    </source>
</evidence>
<feature type="binding site" evidence="10">
    <location>
        <position position="671"/>
    </location>
    <ligand>
        <name>ATP</name>
        <dbReference type="ChEBI" id="CHEBI:30616"/>
    </ligand>
</feature>
<dbReference type="eggNOG" id="COG0060">
    <property type="taxonomic scope" value="Bacteria"/>
</dbReference>
<protein>
    <recommendedName>
        <fullName evidence="10">Isoleucine--tRNA ligase</fullName>
        <ecNumber evidence="10">6.1.1.5</ecNumber>
    </recommendedName>
    <alternativeName>
        <fullName evidence="10">Isoleucyl-tRNA synthetase</fullName>
        <shortName evidence="10">IleRS</shortName>
    </alternativeName>
</protein>
<dbReference type="PANTHER" id="PTHR42765">
    <property type="entry name" value="SOLEUCYL-TRNA SYNTHETASE"/>
    <property type="match status" value="1"/>
</dbReference>
<dbReference type="InterPro" id="IPR033708">
    <property type="entry name" value="Anticodon_Ile_BEm"/>
</dbReference>
<dbReference type="AlphaFoldDB" id="M5A0C0"/>
<dbReference type="Gene3D" id="3.40.50.620">
    <property type="entry name" value="HUPs"/>
    <property type="match status" value="2"/>
</dbReference>
<evidence type="ECO:0000256" key="4">
    <source>
        <dbReference type="ARBA" id="ARBA00022741"/>
    </source>
</evidence>
<dbReference type="PRINTS" id="PR00984">
    <property type="entry name" value="TRNASYNTHILE"/>
</dbReference>
<name>M5A0C0_9BRAD</name>
<evidence type="ECO:0000313" key="14">
    <source>
        <dbReference type="Proteomes" id="UP000011841"/>
    </source>
</evidence>
<dbReference type="Gene3D" id="3.90.740.10">
    <property type="entry name" value="Valyl/Leucyl/Isoleucyl-tRNA synthetase, editing domain"/>
    <property type="match status" value="1"/>
</dbReference>
<dbReference type="InterPro" id="IPR009080">
    <property type="entry name" value="tRNAsynth_Ia_anticodon-bd"/>
</dbReference>
<evidence type="ECO:0000256" key="3">
    <source>
        <dbReference type="ARBA" id="ARBA00022598"/>
    </source>
</evidence>
<dbReference type="FunFam" id="3.90.740.10:FF:000022">
    <property type="entry name" value="Isoleucine--tRNA ligase"/>
    <property type="match status" value="1"/>
</dbReference>
<evidence type="ECO:0000256" key="8">
    <source>
        <dbReference type="ARBA" id="ARBA00025217"/>
    </source>
</evidence>
<keyword evidence="5 10" id="KW-0067">ATP-binding</keyword>
<evidence type="ECO:0000259" key="12">
    <source>
        <dbReference type="Pfam" id="PF08264"/>
    </source>
</evidence>
<dbReference type="GO" id="GO:0000049">
    <property type="term" value="F:tRNA binding"/>
    <property type="evidence" value="ECO:0007669"/>
    <property type="project" value="InterPro"/>
</dbReference>
<feature type="short sequence motif" description="'KMSKS' region" evidence="10">
    <location>
        <begin position="668"/>
        <end position="672"/>
    </location>
</feature>
<dbReference type="Pfam" id="PF08264">
    <property type="entry name" value="Anticodon_1"/>
    <property type="match status" value="1"/>
</dbReference>
<dbReference type="PANTHER" id="PTHR42765:SF1">
    <property type="entry name" value="ISOLEUCINE--TRNA LIGASE, MITOCHONDRIAL"/>
    <property type="match status" value="1"/>
</dbReference>
<dbReference type="FunFam" id="3.40.50.620:FF:000042">
    <property type="entry name" value="Isoleucine--tRNA ligase"/>
    <property type="match status" value="1"/>
</dbReference>
<dbReference type="GO" id="GO:0002161">
    <property type="term" value="F:aminoacyl-tRNA deacylase activity"/>
    <property type="evidence" value="ECO:0007669"/>
    <property type="project" value="InterPro"/>
</dbReference>
<dbReference type="PROSITE" id="PS00178">
    <property type="entry name" value="AA_TRNA_LIGASE_I"/>
    <property type="match status" value="1"/>
</dbReference>
<dbReference type="RefSeq" id="WP_015669307.1">
    <property type="nucleotide sequence ID" value="NC_020453.1"/>
</dbReference>
<dbReference type="STRING" id="1245469.S58_62510"/>
<dbReference type="InterPro" id="IPR023585">
    <property type="entry name" value="Ile-tRNA-ligase_type1"/>
</dbReference>
<dbReference type="InterPro" id="IPR009008">
    <property type="entry name" value="Val/Leu/Ile-tRNA-synth_edit"/>
</dbReference>
<dbReference type="InterPro" id="IPR013155">
    <property type="entry name" value="M/V/L/I-tRNA-synth_anticd-bd"/>
</dbReference>
<dbReference type="InterPro" id="IPR002300">
    <property type="entry name" value="aa-tRNA-synth_Ia"/>
</dbReference>
<keyword evidence="7 10" id="KW-0030">Aminoacyl-tRNA synthetase</keyword>
<dbReference type="GO" id="GO:0005829">
    <property type="term" value="C:cytosol"/>
    <property type="evidence" value="ECO:0007669"/>
    <property type="project" value="TreeGrafter"/>
</dbReference>